<dbReference type="Proteomes" id="UP000433181">
    <property type="component" value="Unassembled WGS sequence"/>
</dbReference>
<proteinExistence type="predicted"/>
<keyword evidence="2" id="KW-1185">Reference proteome</keyword>
<dbReference type="GeneID" id="96777581"/>
<sequence>MPVTEFICPNGQKVGVEKCLKSCVREQRCMFLPTLRAVAKSVDRKLEQPTVTELIAGNRETYLKKMTGYAVSPESVLYALQGQGVHAVHDQYAGGAILSEERLRDDTTSGQFDLYGQLLSSDDGVLGDLKVTSSYKIMRALGYYRKSVATGEVYKTGAKKGQPKYRQQIFTDGVRFVFEWAVQLNYYRMLLEAQGFEVHDMYIQAICRDYNLRLASERGIDRHIYLIPIKKISDRWLKRYFAHKAKVLRTSLKNHVLPPVCSSRERWHDRKCRDYCEVAAVCPYGARIMADAMEKAV</sequence>
<evidence type="ECO:0000313" key="1">
    <source>
        <dbReference type="EMBL" id="MSU07672.1"/>
    </source>
</evidence>
<organism evidence="1 2">
    <name type="scientific">Anaerovibrio slackiae</name>
    <dbReference type="NCBI Taxonomy" id="2652309"/>
    <lineage>
        <taxon>Bacteria</taxon>
        <taxon>Bacillati</taxon>
        <taxon>Bacillota</taxon>
        <taxon>Negativicutes</taxon>
        <taxon>Selenomonadales</taxon>
        <taxon>Selenomonadaceae</taxon>
        <taxon>Anaerovibrio</taxon>
    </lineage>
</organism>
<protein>
    <recommendedName>
        <fullName evidence="3">PD-(D/E)XK endonuclease-like domain-containing protein</fullName>
    </recommendedName>
</protein>
<accession>A0A6I2UEZ8</accession>
<dbReference type="RefSeq" id="WP_154405434.1">
    <property type="nucleotide sequence ID" value="NZ_VUNR01000002.1"/>
</dbReference>
<dbReference type="EMBL" id="VUNR01000002">
    <property type="protein sequence ID" value="MSU07672.1"/>
    <property type="molecule type" value="Genomic_DNA"/>
</dbReference>
<evidence type="ECO:0000313" key="2">
    <source>
        <dbReference type="Proteomes" id="UP000433181"/>
    </source>
</evidence>
<evidence type="ECO:0008006" key="3">
    <source>
        <dbReference type="Google" id="ProtNLM"/>
    </source>
</evidence>
<reference evidence="1 2" key="1">
    <citation type="submission" date="2019-08" db="EMBL/GenBank/DDBJ databases">
        <title>In-depth cultivation of the pig gut microbiome towards novel bacterial diversity and tailored functional studies.</title>
        <authorList>
            <person name="Wylensek D."/>
            <person name="Hitch T.C.A."/>
            <person name="Clavel T."/>
        </authorList>
    </citation>
    <scope>NUCLEOTIDE SEQUENCE [LARGE SCALE GENOMIC DNA]</scope>
    <source>
        <strain evidence="1 2">WCA-693-APC-5D-A</strain>
    </source>
</reference>
<name>A0A6I2UEZ8_9FIRM</name>
<comment type="caution">
    <text evidence="1">The sequence shown here is derived from an EMBL/GenBank/DDBJ whole genome shotgun (WGS) entry which is preliminary data.</text>
</comment>
<dbReference type="AlphaFoldDB" id="A0A6I2UEZ8"/>
<gene>
    <name evidence="1" type="ORF">FYJ84_01495</name>
</gene>